<name>A0A5K1TVV9_ENTHI</name>
<proteinExistence type="predicted"/>
<accession>A0A5K1TVV9</accession>
<dbReference type="VEuPathDB" id="AmoebaDB:KM1_285250"/>
<organism evidence="2 3">
    <name type="scientific">Entamoeba histolytica</name>
    <dbReference type="NCBI Taxonomy" id="5759"/>
    <lineage>
        <taxon>Eukaryota</taxon>
        <taxon>Amoebozoa</taxon>
        <taxon>Evosea</taxon>
        <taxon>Archamoebae</taxon>
        <taxon>Mastigamoebida</taxon>
        <taxon>Entamoebidae</taxon>
        <taxon>Entamoeba</taxon>
    </lineage>
</organism>
<gene>
    <name evidence="2" type="ORF">CL6EHI_018270</name>
</gene>
<feature type="region of interest" description="Disordered" evidence="1">
    <location>
        <begin position="1"/>
        <end position="45"/>
    </location>
</feature>
<comment type="caution">
    <text evidence="2">The sequence shown here is derived from an EMBL/GenBank/DDBJ whole genome shotgun (WGS) entry which is preliminary data.</text>
</comment>
<dbReference type="VEuPathDB" id="AmoebaDB:EHI5A_213220"/>
<feature type="compositionally biased region" description="Low complexity" evidence="1">
    <location>
        <begin position="26"/>
        <end position="39"/>
    </location>
</feature>
<evidence type="ECO:0000313" key="2">
    <source>
        <dbReference type="EMBL" id="GAT99148.1"/>
    </source>
</evidence>
<evidence type="ECO:0000256" key="1">
    <source>
        <dbReference type="SAM" id="MobiDB-lite"/>
    </source>
</evidence>
<reference evidence="2 3" key="1">
    <citation type="submission" date="2016-05" db="EMBL/GenBank/DDBJ databases">
        <title>First whole genome sequencing of Entamoeba histolytica HM1:IMSS-clone-6.</title>
        <authorList>
            <person name="Mukherjee Avik.K."/>
            <person name="Izumyama S."/>
            <person name="Nakada-Tsukui K."/>
            <person name="Nozaki T."/>
        </authorList>
    </citation>
    <scope>NUCLEOTIDE SEQUENCE [LARGE SCALE GENOMIC DNA]</scope>
    <source>
        <strain evidence="2 3">HM1:IMSS clone 6</strain>
    </source>
</reference>
<dbReference type="AlphaFoldDB" id="A0A5K1TVV9"/>
<protein>
    <submittedName>
        <fullName evidence="2">Uncharacterized protein</fullName>
    </submittedName>
</protein>
<sequence>MNSKPIRAPTNESNTIRRKPTRSIRSSQSMVSDTDSSESIVMDDSYDSYDYPHSQQLSFHSDNTNINLSSQSKIRNYIKLFMKSSSNLSSAPRFLNLVYVSIPNSVTDYKHGNMYEAIKQEVKKYIDDNETRINALLAALANFKVIKRSIESSIININNAIISKLTQFNSSQLFNGDGLFYLIDNESSLNTIDLLVSNIIITLQRRIIIQTGKSSSEKNQFNVGDFYWSVGKTVKKEYTVGLKDLINDLNALGRTKRGKTTKQSSHNEPNAFNLHSFILVYTSLSSLNNYSFFGGKINAIAIVHLINGKVIPNCLGNIWVYVRDWSEEDGRCGKFNVGKQNITWCGGKYHPDPLHDDDTSKYLKITL</sequence>
<evidence type="ECO:0000313" key="3">
    <source>
        <dbReference type="Proteomes" id="UP000078387"/>
    </source>
</evidence>
<dbReference type="VEuPathDB" id="AmoebaDB:EHI_018270"/>
<dbReference type="EMBL" id="BDEQ01000001">
    <property type="protein sequence ID" value="GAT99148.1"/>
    <property type="molecule type" value="Genomic_DNA"/>
</dbReference>
<dbReference type="VEuPathDB" id="AmoebaDB:KM1_285460"/>
<dbReference type="Proteomes" id="UP000078387">
    <property type="component" value="Unassembled WGS sequence"/>
</dbReference>